<proteinExistence type="predicted"/>
<sequence>MRRKGGEELKSTRRYVR</sequence>
<dbReference type="EMBL" id="GGEC01064366">
    <property type="protein sequence ID" value="MBX44850.1"/>
    <property type="molecule type" value="Transcribed_RNA"/>
</dbReference>
<accession>A0A2P2NR24</accession>
<organism evidence="1">
    <name type="scientific">Rhizophora mucronata</name>
    <name type="common">Asiatic mangrove</name>
    <dbReference type="NCBI Taxonomy" id="61149"/>
    <lineage>
        <taxon>Eukaryota</taxon>
        <taxon>Viridiplantae</taxon>
        <taxon>Streptophyta</taxon>
        <taxon>Embryophyta</taxon>
        <taxon>Tracheophyta</taxon>
        <taxon>Spermatophyta</taxon>
        <taxon>Magnoliopsida</taxon>
        <taxon>eudicotyledons</taxon>
        <taxon>Gunneridae</taxon>
        <taxon>Pentapetalae</taxon>
        <taxon>rosids</taxon>
        <taxon>fabids</taxon>
        <taxon>Malpighiales</taxon>
        <taxon>Rhizophoraceae</taxon>
        <taxon>Rhizophora</taxon>
    </lineage>
</organism>
<reference evidence="1" key="1">
    <citation type="submission" date="2018-02" db="EMBL/GenBank/DDBJ databases">
        <title>Rhizophora mucronata_Transcriptome.</title>
        <authorList>
            <person name="Meera S.P."/>
            <person name="Sreeshan A."/>
            <person name="Augustine A."/>
        </authorList>
    </citation>
    <scope>NUCLEOTIDE SEQUENCE</scope>
    <source>
        <tissue evidence="1">Leaf</tissue>
    </source>
</reference>
<evidence type="ECO:0000313" key="1">
    <source>
        <dbReference type="EMBL" id="MBX44850.1"/>
    </source>
</evidence>
<dbReference type="AlphaFoldDB" id="A0A2P2NR24"/>
<name>A0A2P2NR24_RHIMU</name>
<protein>
    <submittedName>
        <fullName evidence="1">Uncharacterized protein</fullName>
    </submittedName>
</protein>